<dbReference type="OrthoDB" id="6627826at2759"/>
<dbReference type="STRING" id="7244.B4MBP5"/>
<dbReference type="AlphaFoldDB" id="B4MBP5"/>
<sequence>MHLTKLLLCISWLMSLGEAHSLPPAVQLGGAIVAAVEQDAEQEAEREAAATAEQRWLPLAEQQLRQLLSNELSVEQIAKLLDNWTTEARGKQHKQKKLLKMLYPLLGAAVLAKLILLPLILKWLTALSASSFVMGKIALAAAGLLALKSIMSPTHERLEIVHASAPALKSYHGDLSSSGTSWMPIRQHYIPLGVAKAQANFDNKPFL</sequence>
<dbReference type="EMBL" id="CH940656">
    <property type="protein sequence ID" value="EDW58516.1"/>
    <property type="molecule type" value="Genomic_DNA"/>
</dbReference>
<protein>
    <submittedName>
        <fullName evidence="3">Uncharacterized protein</fullName>
    </submittedName>
</protein>
<keyword evidence="1" id="KW-1133">Transmembrane helix</keyword>
<evidence type="ECO:0000313" key="3">
    <source>
        <dbReference type="EMBL" id="EDW58516.1"/>
    </source>
</evidence>
<organism evidence="3 4">
    <name type="scientific">Drosophila virilis</name>
    <name type="common">Fruit fly</name>
    <dbReference type="NCBI Taxonomy" id="7244"/>
    <lineage>
        <taxon>Eukaryota</taxon>
        <taxon>Metazoa</taxon>
        <taxon>Ecdysozoa</taxon>
        <taxon>Arthropoda</taxon>
        <taxon>Hexapoda</taxon>
        <taxon>Insecta</taxon>
        <taxon>Pterygota</taxon>
        <taxon>Neoptera</taxon>
        <taxon>Endopterygota</taxon>
        <taxon>Diptera</taxon>
        <taxon>Brachycera</taxon>
        <taxon>Muscomorpha</taxon>
        <taxon>Ephydroidea</taxon>
        <taxon>Drosophilidae</taxon>
        <taxon>Drosophila</taxon>
    </lineage>
</organism>
<keyword evidence="2" id="KW-0732">Signal</keyword>
<dbReference type="PANTHER" id="PTHR21879:SF22">
    <property type="entry name" value="FI03362P-RELATED"/>
    <property type="match status" value="1"/>
</dbReference>
<dbReference type="PANTHER" id="PTHR21879">
    <property type="entry name" value="FI03362P-RELATED-RELATED"/>
    <property type="match status" value="1"/>
</dbReference>
<gene>
    <name evidence="3" type="primary">Dvir\GJ14260</name>
    <name evidence="3" type="ORF">Dvir_GJ14260</name>
</gene>
<feature type="transmembrane region" description="Helical" evidence="1">
    <location>
        <begin position="127"/>
        <end position="147"/>
    </location>
</feature>
<keyword evidence="1" id="KW-0472">Membrane</keyword>
<dbReference type="eggNOG" id="ENOG502TDKK">
    <property type="taxonomic scope" value="Eukaryota"/>
</dbReference>
<accession>B4MBP5</accession>
<evidence type="ECO:0000256" key="2">
    <source>
        <dbReference type="SAM" id="SignalP"/>
    </source>
</evidence>
<evidence type="ECO:0000313" key="4">
    <source>
        <dbReference type="Proteomes" id="UP000008792"/>
    </source>
</evidence>
<keyword evidence="1" id="KW-0812">Transmembrane</keyword>
<dbReference type="Proteomes" id="UP000008792">
    <property type="component" value="Unassembled WGS sequence"/>
</dbReference>
<dbReference type="KEGG" id="dvi:6635131"/>
<evidence type="ECO:0000256" key="1">
    <source>
        <dbReference type="SAM" id="Phobius"/>
    </source>
</evidence>
<dbReference type="OMA" id="EGRGKHQ"/>
<dbReference type="InParanoid" id="B4MBP5"/>
<name>B4MBP5_DROVI</name>
<dbReference type="Pfam" id="PF07898">
    <property type="entry name" value="DUF1676"/>
    <property type="match status" value="1"/>
</dbReference>
<dbReference type="GO" id="GO:0016020">
    <property type="term" value="C:membrane"/>
    <property type="evidence" value="ECO:0007669"/>
    <property type="project" value="TreeGrafter"/>
</dbReference>
<feature type="signal peptide" evidence="2">
    <location>
        <begin position="1"/>
        <end position="19"/>
    </location>
</feature>
<dbReference type="HOGENOM" id="CLU_1327632_0_0_1"/>
<dbReference type="InterPro" id="IPR012464">
    <property type="entry name" value="DUF1676"/>
</dbReference>
<feature type="chain" id="PRO_5002817627" evidence="2">
    <location>
        <begin position="20"/>
        <end position="207"/>
    </location>
</feature>
<dbReference type="FunCoup" id="B4MBP5">
    <property type="interactions" value="7"/>
</dbReference>
<reference evidence="3 4" key="1">
    <citation type="journal article" date="2007" name="Nature">
        <title>Evolution of genes and genomes on the Drosophila phylogeny.</title>
        <authorList>
            <consortium name="Drosophila 12 Genomes Consortium"/>
            <person name="Clark A.G."/>
            <person name="Eisen M.B."/>
            <person name="Smith D.R."/>
            <person name="Bergman C.M."/>
            <person name="Oliver B."/>
            <person name="Markow T.A."/>
            <person name="Kaufman T.C."/>
            <person name="Kellis M."/>
            <person name="Gelbart W."/>
            <person name="Iyer V.N."/>
            <person name="Pollard D.A."/>
            <person name="Sackton T.B."/>
            <person name="Larracuente A.M."/>
            <person name="Singh N.D."/>
            <person name="Abad J.P."/>
            <person name="Abt D.N."/>
            <person name="Adryan B."/>
            <person name="Aguade M."/>
            <person name="Akashi H."/>
            <person name="Anderson W.W."/>
            <person name="Aquadro C.F."/>
            <person name="Ardell D.H."/>
            <person name="Arguello R."/>
            <person name="Artieri C.G."/>
            <person name="Barbash D.A."/>
            <person name="Barker D."/>
            <person name="Barsanti P."/>
            <person name="Batterham P."/>
            <person name="Batzoglou S."/>
            <person name="Begun D."/>
            <person name="Bhutkar A."/>
            <person name="Blanco E."/>
            <person name="Bosak S.A."/>
            <person name="Bradley R.K."/>
            <person name="Brand A.D."/>
            <person name="Brent M.R."/>
            <person name="Brooks A.N."/>
            <person name="Brown R.H."/>
            <person name="Butlin R.K."/>
            <person name="Caggese C."/>
            <person name="Calvi B.R."/>
            <person name="Bernardo de Carvalho A."/>
            <person name="Caspi A."/>
            <person name="Castrezana S."/>
            <person name="Celniker S.E."/>
            <person name="Chang J.L."/>
            <person name="Chapple C."/>
            <person name="Chatterji S."/>
            <person name="Chinwalla A."/>
            <person name="Civetta A."/>
            <person name="Clifton S.W."/>
            <person name="Comeron J.M."/>
            <person name="Costello J.C."/>
            <person name="Coyne J.A."/>
            <person name="Daub J."/>
            <person name="David R.G."/>
            <person name="Delcher A.L."/>
            <person name="Delehaunty K."/>
            <person name="Do C.B."/>
            <person name="Ebling H."/>
            <person name="Edwards K."/>
            <person name="Eickbush T."/>
            <person name="Evans J.D."/>
            <person name="Filipski A."/>
            <person name="Findeiss S."/>
            <person name="Freyhult E."/>
            <person name="Fulton L."/>
            <person name="Fulton R."/>
            <person name="Garcia A.C."/>
            <person name="Gardiner A."/>
            <person name="Garfield D.A."/>
            <person name="Garvin B.E."/>
            <person name="Gibson G."/>
            <person name="Gilbert D."/>
            <person name="Gnerre S."/>
            <person name="Godfrey J."/>
            <person name="Good R."/>
            <person name="Gotea V."/>
            <person name="Gravely B."/>
            <person name="Greenberg A.J."/>
            <person name="Griffiths-Jones S."/>
            <person name="Gross S."/>
            <person name="Guigo R."/>
            <person name="Gustafson E.A."/>
            <person name="Haerty W."/>
            <person name="Hahn M.W."/>
            <person name="Halligan D.L."/>
            <person name="Halpern A.L."/>
            <person name="Halter G.M."/>
            <person name="Han M.V."/>
            <person name="Heger A."/>
            <person name="Hillier L."/>
            <person name="Hinrichs A.S."/>
            <person name="Holmes I."/>
            <person name="Hoskins R.A."/>
            <person name="Hubisz M.J."/>
            <person name="Hultmark D."/>
            <person name="Huntley M.A."/>
            <person name="Jaffe D.B."/>
            <person name="Jagadeeshan S."/>
            <person name="Jeck W.R."/>
            <person name="Johnson J."/>
            <person name="Jones C.D."/>
            <person name="Jordan W.C."/>
            <person name="Karpen G.H."/>
            <person name="Kataoka E."/>
            <person name="Keightley P.D."/>
            <person name="Kheradpour P."/>
            <person name="Kirkness E.F."/>
            <person name="Koerich L.B."/>
            <person name="Kristiansen K."/>
            <person name="Kudrna D."/>
            <person name="Kulathinal R.J."/>
            <person name="Kumar S."/>
            <person name="Kwok R."/>
            <person name="Lander E."/>
            <person name="Langley C.H."/>
            <person name="Lapoint R."/>
            <person name="Lazzaro B.P."/>
            <person name="Lee S.J."/>
            <person name="Levesque L."/>
            <person name="Li R."/>
            <person name="Lin C.F."/>
            <person name="Lin M.F."/>
            <person name="Lindblad-Toh K."/>
            <person name="Llopart A."/>
            <person name="Long M."/>
            <person name="Low L."/>
            <person name="Lozovsky E."/>
            <person name="Lu J."/>
            <person name="Luo M."/>
            <person name="Machado C.A."/>
            <person name="Makalowski W."/>
            <person name="Marzo M."/>
            <person name="Matsuda M."/>
            <person name="Matzkin L."/>
            <person name="McAllister B."/>
            <person name="McBride C.S."/>
            <person name="McKernan B."/>
            <person name="McKernan K."/>
            <person name="Mendez-Lago M."/>
            <person name="Minx P."/>
            <person name="Mollenhauer M.U."/>
            <person name="Montooth K."/>
            <person name="Mount S.M."/>
            <person name="Mu X."/>
            <person name="Myers E."/>
            <person name="Negre B."/>
            <person name="Newfeld S."/>
            <person name="Nielsen R."/>
            <person name="Noor M.A."/>
            <person name="O'Grady P."/>
            <person name="Pachter L."/>
            <person name="Papaceit M."/>
            <person name="Parisi M.J."/>
            <person name="Parisi M."/>
            <person name="Parts L."/>
            <person name="Pedersen J.S."/>
            <person name="Pesole G."/>
            <person name="Phillippy A.M."/>
            <person name="Ponting C.P."/>
            <person name="Pop M."/>
            <person name="Porcelli D."/>
            <person name="Powell J.R."/>
            <person name="Prohaska S."/>
            <person name="Pruitt K."/>
            <person name="Puig M."/>
            <person name="Quesneville H."/>
            <person name="Ram K.R."/>
            <person name="Rand D."/>
            <person name="Rasmussen M.D."/>
            <person name="Reed L.K."/>
            <person name="Reenan R."/>
            <person name="Reily A."/>
            <person name="Remington K.A."/>
            <person name="Rieger T.T."/>
            <person name="Ritchie M.G."/>
            <person name="Robin C."/>
            <person name="Rogers Y.H."/>
            <person name="Rohde C."/>
            <person name="Rozas J."/>
            <person name="Rubenfield M.J."/>
            <person name="Ruiz A."/>
            <person name="Russo S."/>
            <person name="Salzberg S.L."/>
            <person name="Sanchez-Gracia A."/>
            <person name="Saranga D.J."/>
            <person name="Sato H."/>
            <person name="Schaeffer S.W."/>
            <person name="Schatz M.C."/>
            <person name="Schlenke T."/>
            <person name="Schwartz R."/>
            <person name="Segarra C."/>
            <person name="Singh R.S."/>
            <person name="Sirot L."/>
            <person name="Sirota M."/>
            <person name="Sisneros N.B."/>
            <person name="Smith C.D."/>
            <person name="Smith T.F."/>
            <person name="Spieth J."/>
            <person name="Stage D.E."/>
            <person name="Stark A."/>
            <person name="Stephan W."/>
            <person name="Strausberg R.L."/>
            <person name="Strempel S."/>
            <person name="Sturgill D."/>
            <person name="Sutton G."/>
            <person name="Sutton G.G."/>
            <person name="Tao W."/>
            <person name="Teichmann S."/>
            <person name="Tobari Y.N."/>
            <person name="Tomimura Y."/>
            <person name="Tsolas J.M."/>
            <person name="Valente V.L."/>
            <person name="Venter E."/>
            <person name="Venter J.C."/>
            <person name="Vicario S."/>
            <person name="Vieira F.G."/>
            <person name="Vilella A.J."/>
            <person name="Villasante A."/>
            <person name="Walenz B."/>
            <person name="Wang J."/>
            <person name="Wasserman M."/>
            <person name="Watts T."/>
            <person name="Wilson D."/>
            <person name="Wilson R.K."/>
            <person name="Wing R.A."/>
            <person name="Wolfner M.F."/>
            <person name="Wong A."/>
            <person name="Wong G.K."/>
            <person name="Wu C.I."/>
            <person name="Wu G."/>
            <person name="Yamamoto D."/>
            <person name="Yang H.P."/>
            <person name="Yang S.P."/>
            <person name="Yorke J.A."/>
            <person name="Yoshida K."/>
            <person name="Zdobnov E."/>
            <person name="Zhang P."/>
            <person name="Zhang Y."/>
            <person name="Zimin A.V."/>
            <person name="Baldwin J."/>
            <person name="Abdouelleil A."/>
            <person name="Abdulkadir J."/>
            <person name="Abebe A."/>
            <person name="Abera B."/>
            <person name="Abreu J."/>
            <person name="Acer S.C."/>
            <person name="Aftuck L."/>
            <person name="Alexander A."/>
            <person name="An P."/>
            <person name="Anderson E."/>
            <person name="Anderson S."/>
            <person name="Arachi H."/>
            <person name="Azer M."/>
            <person name="Bachantsang P."/>
            <person name="Barry A."/>
            <person name="Bayul T."/>
            <person name="Berlin A."/>
            <person name="Bessette D."/>
            <person name="Bloom T."/>
            <person name="Blye J."/>
            <person name="Boguslavskiy L."/>
            <person name="Bonnet C."/>
            <person name="Boukhgalter B."/>
            <person name="Bourzgui I."/>
            <person name="Brown A."/>
            <person name="Cahill P."/>
            <person name="Channer S."/>
            <person name="Cheshatsang Y."/>
            <person name="Chuda L."/>
            <person name="Citroen M."/>
            <person name="Collymore A."/>
            <person name="Cooke P."/>
            <person name="Costello M."/>
            <person name="D'Aco K."/>
            <person name="Daza R."/>
            <person name="De Haan G."/>
            <person name="DeGray S."/>
            <person name="DeMaso C."/>
            <person name="Dhargay N."/>
            <person name="Dooley K."/>
            <person name="Dooley E."/>
            <person name="Doricent M."/>
            <person name="Dorje P."/>
            <person name="Dorjee K."/>
            <person name="Dupes A."/>
            <person name="Elong R."/>
            <person name="Falk J."/>
            <person name="Farina A."/>
            <person name="Faro S."/>
            <person name="Ferguson D."/>
            <person name="Fisher S."/>
            <person name="Foley C.D."/>
            <person name="Franke A."/>
            <person name="Friedrich D."/>
            <person name="Gadbois L."/>
            <person name="Gearin G."/>
            <person name="Gearin C.R."/>
            <person name="Giannoukos G."/>
            <person name="Goode T."/>
            <person name="Graham J."/>
            <person name="Grandbois E."/>
            <person name="Grewal S."/>
            <person name="Gyaltsen K."/>
            <person name="Hafez N."/>
            <person name="Hagos B."/>
            <person name="Hall J."/>
            <person name="Henson C."/>
            <person name="Hollinger A."/>
            <person name="Honan T."/>
            <person name="Huard M.D."/>
            <person name="Hughes L."/>
            <person name="Hurhula B."/>
            <person name="Husby M.E."/>
            <person name="Kamat A."/>
            <person name="Kanga B."/>
            <person name="Kashin S."/>
            <person name="Khazanovich D."/>
            <person name="Kisner P."/>
            <person name="Lance K."/>
            <person name="Lara M."/>
            <person name="Lee W."/>
            <person name="Lennon N."/>
            <person name="Letendre F."/>
            <person name="LeVine R."/>
            <person name="Lipovsky A."/>
            <person name="Liu X."/>
            <person name="Liu J."/>
            <person name="Liu S."/>
            <person name="Lokyitsang T."/>
            <person name="Lokyitsang Y."/>
            <person name="Lubonja R."/>
            <person name="Lui A."/>
            <person name="MacDonald P."/>
            <person name="Magnisalis V."/>
            <person name="Maru K."/>
            <person name="Matthews C."/>
            <person name="McCusker W."/>
            <person name="McDonough S."/>
            <person name="Mehta T."/>
            <person name="Meldrim J."/>
            <person name="Meneus L."/>
            <person name="Mihai O."/>
            <person name="Mihalev A."/>
            <person name="Mihova T."/>
            <person name="Mittelman R."/>
            <person name="Mlenga V."/>
            <person name="Montmayeur A."/>
            <person name="Mulrain L."/>
            <person name="Navidi A."/>
            <person name="Naylor J."/>
            <person name="Negash T."/>
            <person name="Nguyen T."/>
            <person name="Nguyen N."/>
            <person name="Nicol R."/>
            <person name="Norbu C."/>
            <person name="Norbu N."/>
            <person name="Novod N."/>
            <person name="O'Neill B."/>
            <person name="Osman S."/>
            <person name="Markiewicz E."/>
            <person name="Oyono O.L."/>
            <person name="Patti C."/>
            <person name="Phunkhang P."/>
            <person name="Pierre F."/>
            <person name="Priest M."/>
            <person name="Raghuraman S."/>
            <person name="Rege F."/>
            <person name="Reyes R."/>
            <person name="Rise C."/>
            <person name="Rogov P."/>
            <person name="Ross K."/>
            <person name="Ryan E."/>
            <person name="Settipalli S."/>
            <person name="Shea T."/>
            <person name="Sherpa N."/>
            <person name="Shi L."/>
            <person name="Shih D."/>
            <person name="Sparrow T."/>
            <person name="Spaulding J."/>
            <person name="Stalker J."/>
            <person name="Stange-Thomann N."/>
            <person name="Stavropoulos S."/>
            <person name="Stone C."/>
            <person name="Strader C."/>
            <person name="Tesfaye S."/>
            <person name="Thomson T."/>
            <person name="Thoulutsang Y."/>
            <person name="Thoulutsang D."/>
            <person name="Topham K."/>
            <person name="Topping I."/>
            <person name="Tsamla T."/>
            <person name="Vassiliev H."/>
            <person name="Vo A."/>
            <person name="Wangchuk T."/>
            <person name="Wangdi T."/>
            <person name="Weiand M."/>
            <person name="Wilkinson J."/>
            <person name="Wilson A."/>
            <person name="Yadav S."/>
            <person name="Young G."/>
            <person name="Yu Q."/>
            <person name="Zembek L."/>
            <person name="Zhong D."/>
            <person name="Zimmer A."/>
            <person name="Zwirko Z."/>
            <person name="Jaffe D.B."/>
            <person name="Alvarez P."/>
            <person name="Brockman W."/>
            <person name="Butler J."/>
            <person name="Chin C."/>
            <person name="Gnerre S."/>
            <person name="Grabherr M."/>
            <person name="Kleber M."/>
            <person name="Mauceli E."/>
            <person name="MacCallum I."/>
        </authorList>
    </citation>
    <scope>NUCLEOTIDE SEQUENCE [LARGE SCALE GENOMIC DNA]</scope>
    <source>
        <strain evidence="4">Tucson 15010-1051.87</strain>
    </source>
</reference>
<keyword evidence="4" id="KW-1185">Reference proteome</keyword>
<feature type="transmembrane region" description="Helical" evidence="1">
    <location>
        <begin position="101"/>
        <end position="121"/>
    </location>
</feature>
<proteinExistence type="predicted"/>
<dbReference type="PhylomeDB" id="B4MBP5"/>